<comment type="caution">
    <text evidence="1">The sequence shown here is derived from an EMBL/GenBank/DDBJ whole genome shotgun (WGS) entry which is preliminary data.</text>
</comment>
<sequence>MANQVDPTITWLKATYKGLVGKTFQGNYNGELPMPQTGNVRDVIIVKDSLDTTLAGISRDVLQKYGSEVRKGITGPKDSFRYTEYWLWVEPAFSSDLSQGNNYNFKIEHCLPFQCGGGTFSYGVSIKVSLA</sequence>
<name>A0AAU9X3V0_9CNID</name>
<reference evidence="1 2" key="1">
    <citation type="submission" date="2022-05" db="EMBL/GenBank/DDBJ databases">
        <authorList>
            <consortium name="Genoscope - CEA"/>
            <person name="William W."/>
        </authorList>
    </citation>
    <scope>NUCLEOTIDE SEQUENCE [LARGE SCALE GENOMIC DNA]</scope>
</reference>
<evidence type="ECO:0000313" key="1">
    <source>
        <dbReference type="EMBL" id="CAH3135427.1"/>
    </source>
</evidence>
<evidence type="ECO:0000313" key="2">
    <source>
        <dbReference type="Proteomes" id="UP001159428"/>
    </source>
</evidence>
<dbReference type="Proteomes" id="UP001159428">
    <property type="component" value="Unassembled WGS sequence"/>
</dbReference>
<protein>
    <submittedName>
        <fullName evidence="1">Uncharacterized protein</fullName>
    </submittedName>
</protein>
<dbReference type="AlphaFoldDB" id="A0AAU9X3V0"/>
<gene>
    <name evidence="1" type="ORF">PMEA_00016218</name>
</gene>
<dbReference type="EMBL" id="CALNXJ010000029">
    <property type="protein sequence ID" value="CAH3135427.1"/>
    <property type="molecule type" value="Genomic_DNA"/>
</dbReference>
<keyword evidence="2" id="KW-1185">Reference proteome</keyword>
<organism evidence="1 2">
    <name type="scientific">Pocillopora meandrina</name>
    <dbReference type="NCBI Taxonomy" id="46732"/>
    <lineage>
        <taxon>Eukaryota</taxon>
        <taxon>Metazoa</taxon>
        <taxon>Cnidaria</taxon>
        <taxon>Anthozoa</taxon>
        <taxon>Hexacorallia</taxon>
        <taxon>Scleractinia</taxon>
        <taxon>Astrocoeniina</taxon>
        <taxon>Pocilloporidae</taxon>
        <taxon>Pocillopora</taxon>
    </lineage>
</organism>
<accession>A0AAU9X3V0</accession>
<proteinExistence type="predicted"/>